<protein>
    <submittedName>
        <fullName evidence="2">DUF427 domain-containing protein</fullName>
    </submittedName>
</protein>
<evidence type="ECO:0000259" key="1">
    <source>
        <dbReference type="Pfam" id="PF04248"/>
    </source>
</evidence>
<dbReference type="Pfam" id="PF04248">
    <property type="entry name" value="NTP_transf_9"/>
    <property type="match status" value="1"/>
</dbReference>
<name>A0A928ZTY7_LEPEC</name>
<evidence type="ECO:0000313" key="2">
    <source>
        <dbReference type="EMBL" id="MBE9067411.1"/>
    </source>
</evidence>
<dbReference type="PANTHER" id="PTHR43058">
    <property type="entry name" value="SLR0655 PROTEIN"/>
    <property type="match status" value="1"/>
</dbReference>
<dbReference type="RefSeq" id="WP_193993376.1">
    <property type="nucleotide sequence ID" value="NZ_JADEXP010000094.1"/>
</dbReference>
<keyword evidence="3" id="KW-1185">Reference proteome</keyword>
<dbReference type="Gene3D" id="2.170.150.40">
    <property type="entry name" value="Domain of unknown function (DUF427)"/>
    <property type="match status" value="1"/>
</dbReference>
<dbReference type="Proteomes" id="UP000615026">
    <property type="component" value="Unassembled WGS sequence"/>
</dbReference>
<sequence>MIRRPTPIPPQPGQESVWDYPRPARWEDTNKHLKVVFNDVVIAETRQGKRVLETSHPPTYYFPETDVKLEYVINSEEVSVCEWKGVAYYYDVIVNGKKAAKAAWRFFKPTSYFAPLAQYYCFPAQQMDACYVDDELVTPQAGSYYGSWITKDIVGPFKGEPGTMGW</sequence>
<accession>A0A928ZTY7</accession>
<dbReference type="AlphaFoldDB" id="A0A928ZTY7"/>
<dbReference type="InterPro" id="IPR007361">
    <property type="entry name" value="DUF427"/>
</dbReference>
<organism evidence="2 3">
    <name type="scientific">Leptolyngbya cf. ectocarpi LEGE 11479</name>
    <dbReference type="NCBI Taxonomy" id="1828722"/>
    <lineage>
        <taxon>Bacteria</taxon>
        <taxon>Bacillati</taxon>
        <taxon>Cyanobacteriota</taxon>
        <taxon>Cyanophyceae</taxon>
        <taxon>Leptolyngbyales</taxon>
        <taxon>Leptolyngbyaceae</taxon>
        <taxon>Leptolyngbya group</taxon>
        <taxon>Leptolyngbya</taxon>
    </lineage>
</organism>
<dbReference type="InterPro" id="IPR038694">
    <property type="entry name" value="DUF427_sf"/>
</dbReference>
<dbReference type="EMBL" id="JADEXP010000094">
    <property type="protein sequence ID" value="MBE9067411.1"/>
    <property type="molecule type" value="Genomic_DNA"/>
</dbReference>
<feature type="domain" description="DUF427" evidence="1">
    <location>
        <begin position="34"/>
        <end position="123"/>
    </location>
</feature>
<gene>
    <name evidence="2" type="ORF">IQ260_12165</name>
</gene>
<dbReference type="PANTHER" id="PTHR43058:SF1">
    <property type="entry name" value="DUF427 DOMAIN-CONTAINING PROTEIN"/>
    <property type="match status" value="1"/>
</dbReference>
<evidence type="ECO:0000313" key="3">
    <source>
        <dbReference type="Proteomes" id="UP000615026"/>
    </source>
</evidence>
<proteinExistence type="predicted"/>
<reference evidence="2" key="1">
    <citation type="submission" date="2020-10" db="EMBL/GenBank/DDBJ databases">
        <authorList>
            <person name="Castelo-Branco R."/>
            <person name="Eusebio N."/>
            <person name="Adriana R."/>
            <person name="Vieira A."/>
            <person name="Brugerolle De Fraissinette N."/>
            <person name="Rezende De Castro R."/>
            <person name="Schneider M.P."/>
            <person name="Vasconcelos V."/>
            <person name="Leao P.N."/>
        </authorList>
    </citation>
    <scope>NUCLEOTIDE SEQUENCE</scope>
    <source>
        <strain evidence="2">LEGE 11479</strain>
    </source>
</reference>
<comment type="caution">
    <text evidence="2">The sequence shown here is derived from an EMBL/GenBank/DDBJ whole genome shotgun (WGS) entry which is preliminary data.</text>
</comment>